<keyword evidence="8" id="KW-0560">Oxidoreductase</keyword>
<keyword evidence="10" id="KW-1015">Disulfide bond</keyword>
<dbReference type="Pfam" id="PF07884">
    <property type="entry name" value="VKOR"/>
    <property type="match status" value="1"/>
</dbReference>
<accession>A0A3L6LC56</accession>
<dbReference type="Gene3D" id="1.20.1440.130">
    <property type="entry name" value="VKOR domain"/>
    <property type="match status" value="1"/>
</dbReference>
<dbReference type="GO" id="GO:0047057">
    <property type="term" value="F:vitamin-K-epoxide reductase (warfarin-sensitive) activity"/>
    <property type="evidence" value="ECO:0007669"/>
    <property type="project" value="UniProtKB-EC"/>
</dbReference>
<evidence type="ECO:0000256" key="10">
    <source>
        <dbReference type="ARBA" id="ARBA00023157"/>
    </source>
</evidence>
<dbReference type="GO" id="GO:0042373">
    <property type="term" value="P:vitamin K metabolic process"/>
    <property type="evidence" value="ECO:0007669"/>
    <property type="project" value="InterPro"/>
</dbReference>
<feature type="transmembrane region" description="Helical" evidence="12">
    <location>
        <begin position="88"/>
        <end position="109"/>
    </location>
</feature>
<evidence type="ECO:0000256" key="12">
    <source>
        <dbReference type="SAM" id="Phobius"/>
    </source>
</evidence>
<dbReference type="SMART" id="SM00756">
    <property type="entry name" value="VKc"/>
    <property type="match status" value="1"/>
</dbReference>
<sequence length="146" mass="16618">MLLLPPFLIMTNLLLSCYAYYVELQANRAQRYGDTYRAYCDVGMFSCTRVFTSEYRSISRLVGLPEVSNALLGIAFYMIELMACRCSLLLLWLSACSCVLSVVLLFVLVFILKDLCVVCCSMYAINFITFALAVRWRSQTGRVHVD</sequence>
<reference evidence="14" key="1">
    <citation type="submission" date="2018-09" db="EMBL/GenBank/DDBJ databases">
        <title>whole genome sequence of T. equiperdum IVM-t1 strain.</title>
        <authorList>
            <person name="Suganuma K."/>
        </authorList>
    </citation>
    <scope>NUCLEOTIDE SEQUENCE [LARGE SCALE GENOMIC DNA]</scope>
    <source>
        <strain evidence="14">IVM-t1</strain>
    </source>
</reference>
<keyword evidence="4 12" id="KW-0812">Transmembrane</keyword>
<evidence type="ECO:0000256" key="6">
    <source>
        <dbReference type="ARBA" id="ARBA00022824"/>
    </source>
</evidence>
<dbReference type="Proteomes" id="UP000266743">
    <property type="component" value="Chromosome 2"/>
</dbReference>
<evidence type="ECO:0000256" key="8">
    <source>
        <dbReference type="ARBA" id="ARBA00023002"/>
    </source>
</evidence>
<dbReference type="FunFam" id="1.20.1440.130:FF:000006">
    <property type="entry name" value="Vitamin K epoxide reductase family, putative"/>
    <property type="match status" value="1"/>
</dbReference>
<keyword evidence="5" id="KW-0874">Quinone</keyword>
<dbReference type="PANTHER" id="PTHR14519:SF5">
    <property type="entry name" value="VITAMIN K EPOXIDE REDUCTASE COMPLEX SUBUNIT 1-LIKE PROTEIN 1"/>
    <property type="match status" value="1"/>
</dbReference>
<dbReference type="CDD" id="cd12917">
    <property type="entry name" value="VKOR_euk"/>
    <property type="match status" value="1"/>
</dbReference>
<dbReference type="AlphaFoldDB" id="A0A3L6LC56"/>
<dbReference type="InterPro" id="IPR012932">
    <property type="entry name" value="VKOR"/>
</dbReference>
<dbReference type="EMBL" id="QSBY01000002">
    <property type="protein sequence ID" value="RHW74139.1"/>
    <property type="molecule type" value="Genomic_DNA"/>
</dbReference>
<evidence type="ECO:0000256" key="9">
    <source>
        <dbReference type="ARBA" id="ARBA00023136"/>
    </source>
</evidence>
<name>A0A3L6LC56_9TRYP</name>
<proteinExistence type="inferred from homology"/>
<evidence type="ECO:0000256" key="5">
    <source>
        <dbReference type="ARBA" id="ARBA00022719"/>
    </source>
</evidence>
<comment type="similarity">
    <text evidence="2">Belongs to the VKOR family.</text>
</comment>
<evidence type="ECO:0000313" key="14">
    <source>
        <dbReference type="EMBL" id="RHW74139.1"/>
    </source>
</evidence>
<dbReference type="PANTHER" id="PTHR14519">
    <property type="entry name" value="VITAMIN K EPOXIDE REDUCTASE COMPLEX, SUBUNIT 1"/>
    <property type="match status" value="1"/>
</dbReference>
<dbReference type="GO" id="GO:0005789">
    <property type="term" value="C:endoplasmic reticulum membrane"/>
    <property type="evidence" value="ECO:0007669"/>
    <property type="project" value="UniProtKB-SubCell"/>
</dbReference>
<dbReference type="InterPro" id="IPR038354">
    <property type="entry name" value="VKOR_sf"/>
</dbReference>
<feature type="transmembrane region" description="Helical" evidence="12">
    <location>
        <begin position="6"/>
        <end position="22"/>
    </location>
</feature>
<keyword evidence="11" id="KW-0676">Redox-active center</keyword>
<evidence type="ECO:0000256" key="4">
    <source>
        <dbReference type="ARBA" id="ARBA00022692"/>
    </source>
</evidence>
<evidence type="ECO:0000256" key="2">
    <source>
        <dbReference type="ARBA" id="ARBA00006214"/>
    </source>
</evidence>
<dbReference type="EC" id="1.17.4.4" evidence="3"/>
<evidence type="ECO:0000256" key="7">
    <source>
        <dbReference type="ARBA" id="ARBA00022989"/>
    </source>
</evidence>
<comment type="subcellular location">
    <subcellularLocation>
        <location evidence="1">Endoplasmic reticulum membrane</location>
        <topology evidence="1">Multi-pass membrane protein</topology>
    </subcellularLocation>
</comment>
<dbReference type="GO" id="GO:0048038">
    <property type="term" value="F:quinone binding"/>
    <property type="evidence" value="ECO:0007669"/>
    <property type="project" value="UniProtKB-KW"/>
</dbReference>
<keyword evidence="7 12" id="KW-1133">Transmembrane helix</keyword>
<evidence type="ECO:0000256" key="11">
    <source>
        <dbReference type="ARBA" id="ARBA00023284"/>
    </source>
</evidence>
<organism evidence="14">
    <name type="scientific">Trypanosoma brucei equiperdum</name>
    <dbReference type="NCBI Taxonomy" id="630700"/>
    <lineage>
        <taxon>Eukaryota</taxon>
        <taxon>Discoba</taxon>
        <taxon>Euglenozoa</taxon>
        <taxon>Kinetoplastea</taxon>
        <taxon>Metakinetoplastina</taxon>
        <taxon>Trypanosomatida</taxon>
        <taxon>Trypanosomatidae</taxon>
        <taxon>Trypanosoma</taxon>
    </lineage>
</organism>
<feature type="domain" description="Vitamin K epoxide reductase" evidence="13">
    <location>
        <begin position="1"/>
        <end position="137"/>
    </location>
</feature>
<comment type="caution">
    <text evidence="14">The sequence shown here is derived from an EMBL/GenBank/DDBJ whole genome shotgun (WGS) entry which is preliminary data.</text>
</comment>
<gene>
    <name evidence="14" type="ORF">DPX39_020020200</name>
</gene>
<feature type="transmembrane region" description="Helical" evidence="12">
    <location>
        <begin position="115"/>
        <end position="134"/>
    </location>
</feature>
<keyword evidence="6" id="KW-0256">Endoplasmic reticulum</keyword>
<evidence type="ECO:0000259" key="13">
    <source>
        <dbReference type="SMART" id="SM00756"/>
    </source>
</evidence>
<evidence type="ECO:0000256" key="3">
    <source>
        <dbReference type="ARBA" id="ARBA00012278"/>
    </source>
</evidence>
<evidence type="ECO:0000256" key="1">
    <source>
        <dbReference type="ARBA" id="ARBA00004477"/>
    </source>
</evidence>
<protein>
    <recommendedName>
        <fullName evidence="3">vitamin-K-epoxide reductase (warfarin-sensitive)</fullName>
        <ecNumber evidence="3">1.17.4.4</ecNumber>
    </recommendedName>
</protein>
<dbReference type="InterPro" id="IPR042406">
    <property type="entry name" value="VKORC1/VKORC1L1"/>
</dbReference>
<keyword evidence="9 12" id="KW-0472">Membrane</keyword>